<gene>
    <name evidence="2" type="ORF">ATZ99_01320</name>
</gene>
<proteinExistence type="predicted"/>
<keyword evidence="1" id="KW-0812">Transmembrane</keyword>
<sequence>MEKSFFPMPKGDKITLVILLLYVIITFFLIKSPVKIAGLSIFGWLMALLMFIAPLLHLYFVLKEEK</sequence>
<organism evidence="2 3">
    <name type="scientific">Thermovenabulum gondwanense</name>
    <dbReference type="NCBI Taxonomy" id="520767"/>
    <lineage>
        <taxon>Bacteria</taxon>
        <taxon>Bacillati</taxon>
        <taxon>Bacillota</taxon>
        <taxon>Clostridia</taxon>
        <taxon>Thermosediminibacterales</taxon>
        <taxon>Thermosediminibacteraceae</taxon>
        <taxon>Thermovenabulum</taxon>
    </lineage>
</organism>
<name>A0A162N089_9FIRM</name>
<feature type="transmembrane region" description="Helical" evidence="1">
    <location>
        <begin position="36"/>
        <end position="62"/>
    </location>
</feature>
<protein>
    <submittedName>
        <fullName evidence="2">Uncharacterized protein</fullName>
    </submittedName>
</protein>
<feature type="transmembrane region" description="Helical" evidence="1">
    <location>
        <begin position="12"/>
        <end position="30"/>
    </location>
</feature>
<accession>A0A162N089</accession>
<dbReference type="STRING" id="520767.ATZ99_01320"/>
<dbReference type="RefSeq" id="WP_068747328.1">
    <property type="nucleotide sequence ID" value="NZ_LOHZ01000015.1"/>
</dbReference>
<keyword evidence="1" id="KW-0472">Membrane</keyword>
<evidence type="ECO:0000313" key="2">
    <source>
        <dbReference type="EMBL" id="KYO68623.1"/>
    </source>
</evidence>
<dbReference type="Proteomes" id="UP000075737">
    <property type="component" value="Unassembled WGS sequence"/>
</dbReference>
<evidence type="ECO:0000256" key="1">
    <source>
        <dbReference type="SAM" id="Phobius"/>
    </source>
</evidence>
<keyword evidence="3" id="KW-1185">Reference proteome</keyword>
<reference evidence="2 3" key="1">
    <citation type="submission" date="2015-12" db="EMBL/GenBank/DDBJ databases">
        <title>Draft genome of Thermovenabulum gondwanense isolated from a red thermophilic microbial mat colonisisng an outflow channel of a bore well.</title>
        <authorList>
            <person name="Patel B.K."/>
        </authorList>
    </citation>
    <scope>NUCLEOTIDE SEQUENCE [LARGE SCALE GENOMIC DNA]</scope>
    <source>
        <strain evidence="2 3">R270</strain>
    </source>
</reference>
<keyword evidence="1" id="KW-1133">Transmembrane helix</keyword>
<dbReference type="EMBL" id="LOHZ01000015">
    <property type="protein sequence ID" value="KYO68623.1"/>
    <property type="molecule type" value="Genomic_DNA"/>
</dbReference>
<dbReference type="AlphaFoldDB" id="A0A162N089"/>
<evidence type="ECO:0000313" key="3">
    <source>
        <dbReference type="Proteomes" id="UP000075737"/>
    </source>
</evidence>
<comment type="caution">
    <text evidence="2">The sequence shown here is derived from an EMBL/GenBank/DDBJ whole genome shotgun (WGS) entry which is preliminary data.</text>
</comment>